<protein>
    <submittedName>
        <fullName evidence="5">Class II bacteriocin</fullName>
    </submittedName>
</protein>
<accession>A0A9X3XTT7</accession>
<dbReference type="RefSeq" id="WP_081125813.1">
    <property type="nucleotide sequence ID" value="NZ_JAMWMK010000029.1"/>
</dbReference>
<evidence type="ECO:0000256" key="1">
    <source>
        <dbReference type="ARBA" id="ARBA00007999"/>
    </source>
</evidence>
<comment type="similarity">
    <text evidence="1">Belongs to the bacteriocin class IIA/YGNGV family.</text>
</comment>
<dbReference type="Gene3D" id="1.20.5.130">
    <property type="match status" value="1"/>
</dbReference>
<dbReference type="EMBL" id="JAMWMK010000029">
    <property type="protein sequence ID" value="MDC4248919.1"/>
    <property type="molecule type" value="Genomic_DNA"/>
</dbReference>
<organism evidence="5 6">
    <name type="scientific">Enterococcus faecium</name>
    <name type="common">Streptococcus faecium</name>
    <dbReference type="NCBI Taxonomy" id="1352"/>
    <lineage>
        <taxon>Bacteria</taxon>
        <taxon>Bacillati</taxon>
        <taxon>Bacillota</taxon>
        <taxon>Bacilli</taxon>
        <taxon>Lactobacillales</taxon>
        <taxon>Enterococcaceae</taxon>
        <taxon>Enterococcus</taxon>
    </lineage>
</organism>
<proteinExistence type="inferred from homology"/>
<sequence>MISIGFTALGTNIDAATYYGNGVYCNKQKCWVNWGQAWSEGVKRWGDNLFGSFSGGRI</sequence>
<evidence type="ECO:0000256" key="2">
    <source>
        <dbReference type="ARBA" id="ARBA00022529"/>
    </source>
</evidence>
<comment type="caution">
    <text evidence="5">The sequence shown here is derived from an EMBL/GenBank/DDBJ whole genome shotgun (WGS) entry which is preliminary data.</text>
</comment>
<dbReference type="InterPro" id="IPR023388">
    <property type="entry name" value="Bacteriocin_IIa_dom_sf"/>
</dbReference>
<dbReference type="GO" id="GO:0042742">
    <property type="term" value="P:defense response to bacterium"/>
    <property type="evidence" value="ECO:0007669"/>
    <property type="project" value="UniProtKB-KW"/>
</dbReference>
<dbReference type="AlphaFoldDB" id="A0A9X3XTT7"/>
<reference evidence="5" key="1">
    <citation type="submission" date="2022-05" db="EMBL/GenBank/DDBJ databases">
        <title>Draft genome sequences of Clostridium perfringens strains isolated from Peru.</title>
        <authorList>
            <person name="Hurtado R."/>
            <person name="Lima L."/>
            <person name="Sousa T."/>
            <person name="Jaiswal A.K."/>
            <person name="Tiwari S."/>
            <person name="Maturrano L."/>
            <person name="Brenig B."/>
            <person name="Azevedo V."/>
        </authorList>
    </citation>
    <scope>NUCLEOTIDE SEQUENCE</scope>
    <source>
        <strain evidence="5">CP4</strain>
    </source>
</reference>
<dbReference type="Pfam" id="PF01721">
    <property type="entry name" value="Bacteriocin_II"/>
    <property type="match status" value="1"/>
</dbReference>
<evidence type="ECO:0000256" key="3">
    <source>
        <dbReference type="ARBA" id="ARBA00023022"/>
    </source>
</evidence>
<dbReference type="GO" id="GO:0005576">
    <property type="term" value="C:extracellular region"/>
    <property type="evidence" value="ECO:0007669"/>
    <property type="project" value="InterPro"/>
</dbReference>
<gene>
    <name evidence="5" type="ORF">M3X98_12945</name>
</gene>
<evidence type="ECO:0000313" key="5">
    <source>
        <dbReference type="EMBL" id="MDC4248919.1"/>
    </source>
</evidence>
<dbReference type="Proteomes" id="UP001141166">
    <property type="component" value="Unassembled WGS sequence"/>
</dbReference>
<evidence type="ECO:0000256" key="4">
    <source>
        <dbReference type="ARBA" id="ARBA00023048"/>
    </source>
</evidence>
<dbReference type="PROSITE" id="PS60030">
    <property type="entry name" value="BACTERIOCIN_IIA"/>
    <property type="match status" value="1"/>
</dbReference>
<dbReference type="InterPro" id="IPR023384">
    <property type="entry name" value="Bacteriocin_IIa_CS"/>
</dbReference>
<keyword evidence="3" id="KW-0044">Antibiotic</keyword>
<dbReference type="GO" id="GO:0031640">
    <property type="term" value="P:killing of cells of another organism"/>
    <property type="evidence" value="ECO:0007669"/>
    <property type="project" value="UniProtKB-KW"/>
</dbReference>
<keyword evidence="4" id="KW-0078">Bacteriocin</keyword>
<name>A0A9X3XTT7_ENTFC</name>
<evidence type="ECO:0000313" key="6">
    <source>
        <dbReference type="Proteomes" id="UP001141166"/>
    </source>
</evidence>
<keyword evidence="2" id="KW-0929">Antimicrobial</keyword>
<dbReference type="InterPro" id="IPR002633">
    <property type="entry name" value="Bacteriocin_IIa"/>
</dbReference>